<evidence type="ECO:0000313" key="3">
    <source>
        <dbReference type="Proteomes" id="UP000593561"/>
    </source>
</evidence>
<evidence type="ECO:0000313" key="2">
    <source>
        <dbReference type="EMBL" id="MBA0631073.1"/>
    </source>
</evidence>
<sequence length="23" mass="2514">MEATVLSLQSRKMSTGFSQMALP</sequence>
<protein>
    <submittedName>
        <fullName evidence="2">Uncharacterized protein</fullName>
    </submittedName>
</protein>
<evidence type="ECO:0000256" key="1">
    <source>
        <dbReference type="SAM" id="MobiDB-lite"/>
    </source>
</evidence>
<dbReference type="Proteomes" id="UP000593561">
    <property type="component" value="Unassembled WGS sequence"/>
</dbReference>
<gene>
    <name evidence="2" type="ORF">Godav_003103</name>
</gene>
<accession>A0A7J8SYN9</accession>
<reference evidence="2 3" key="1">
    <citation type="journal article" date="2019" name="Genome Biol. Evol.">
        <title>Insights into the evolution of the New World diploid cottons (Gossypium, subgenus Houzingenia) based on genome sequencing.</title>
        <authorList>
            <person name="Grover C.E."/>
            <person name="Arick M.A. 2nd"/>
            <person name="Thrash A."/>
            <person name="Conover J.L."/>
            <person name="Sanders W.S."/>
            <person name="Peterson D.G."/>
            <person name="Frelichowski J.E."/>
            <person name="Scheffler J.A."/>
            <person name="Scheffler B.E."/>
            <person name="Wendel J.F."/>
        </authorList>
    </citation>
    <scope>NUCLEOTIDE SEQUENCE [LARGE SCALE GENOMIC DNA]</scope>
    <source>
        <strain evidence="2">27</strain>
        <tissue evidence="2">Leaf</tissue>
    </source>
</reference>
<keyword evidence="3" id="KW-1185">Reference proteome</keyword>
<dbReference type="AlphaFoldDB" id="A0A7J8SYN9"/>
<dbReference type="EMBL" id="JABFAC010000012">
    <property type="protein sequence ID" value="MBA0631073.1"/>
    <property type="molecule type" value="Genomic_DNA"/>
</dbReference>
<organism evidence="2 3">
    <name type="scientific">Gossypium davidsonii</name>
    <name type="common">Davidson's cotton</name>
    <name type="synonym">Gossypium klotzschianum subsp. davidsonii</name>
    <dbReference type="NCBI Taxonomy" id="34287"/>
    <lineage>
        <taxon>Eukaryota</taxon>
        <taxon>Viridiplantae</taxon>
        <taxon>Streptophyta</taxon>
        <taxon>Embryophyta</taxon>
        <taxon>Tracheophyta</taxon>
        <taxon>Spermatophyta</taxon>
        <taxon>Magnoliopsida</taxon>
        <taxon>eudicotyledons</taxon>
        <taxon>Gunneridae</taxon>
        <taxon>Pentapetalae</taxon>
        <taxon>rosids</taxon>
        <taxon>malvids</taxon>
        <taxon>Malvales</taxon>
        <taxon>Malvaceae</taxon>
        <taxon>Malvoideae</taxon>
        <taxon>Gossypium</taxon>
    </lineage>
</organism>
<feature type="region of interest" description="Disordered" evidence="1">
    <location>
        <begin position="1"/>
        <end position="23"/>
    </location>
</feature>
<name>A0A7J8SYN9_GOSDV</name>
<comment type="caution">
    <text evidence="2">The sequence shown here is derived from an EMBL/GenBank/DDBJ whole genome shotgun (WGS) entry which is preliminary data.</text>
</comment>
<proteinExistence type="predicted"/>